<keyword evidence="2" id="KW-1185">Reference proteome</keyword>
<accession>A0ACC2IGY2</accession>
<reference evidence="1" key="1">
    <citation type="submission" date="2022-11" db="EMBL/GenBank/DDBJ databases">
        <title>Genome Sequence of Boeremia exigua.</title>
        <authorList>
            <person name="Buettner E."/>
        </authorList>
    </citation>
    <scope>NUCLEOTIDE SEQUENCE</scope>
    <source>
        <strain evidence="1">CU02</strain>
    </source>
</reference>
<comment type="caution">
    <text evidence="1">The sequence shown here is derived from an EMBL/GenBank/DDBJ whole genome shotgun (WGS) entry which is preliminary data.</text>
</comment>
<organism evidence="1 2">
    <name type="scientific">Boeremia exigua</name>
    <dbReference type="NCBI Taxonomy" id="749465"/>
    <lineage>
        <taxon>Eukaryota</taxon>
        <taxon>Fungi</taxon>
        <taxon>Dikarya</taxon>
        <taxon>Ascomycota</taxon>
        <taxon>Pezizomycotina</taxon>
        <taxon>Dothideomycetes</taxon>
        <taxon>Pleosporomycetidae</taxon>
        <taxon>Pleosporales</taxon>
        <taxon>Pleosporineae</taxon>
        <taxon>Didymellaceae</taxon>
        <taxon>Boeremia</taxon>
    </lineage>
</organism>
<sequence length="592" mass="66098">MSVTTTIVQKPTRVLARAQLHHPKPLFHLTPPQGWINDPCAPGFDVATSTYHLSYQWNPYSVEWGNISWGHASSTDGLRWKNSSTQPTMIPDQAYDKEGVFTGCSWPTGLHGEKGVLTAFYSSITALPHWTWEHKQDSEGVSVATSLDGGKTWRKSLENPVLQGEPDGLKVTGFRDPFLSYWPALDQALGTEKRLYAALSGGIVGQGPNVFLYSVNPDDLTSWNYLGPLVDITANTRTGGRWTGELGVNWECVNFMTLSDGADAKREVLLLGAESKHIIDFRQGQGDEHSGWPLWVAGSIETTPIGPRLRHEFDGYLDHGCLYAPNSFEHPVTQKRVAFGWIKEEELTLSRRAAKGWTGFLSMPRELSLHTTRNVTRGLNSSVESNGSMIIVEDGPCGKIVQTLGIRPYQDFRAQPQVHFEEWSNLKDVNGKTARVLTSETISSSWELEATIAVDPSHQRVGFNINSTEDGMRGTTIYFDIQNEQIVVDRSLSNREADIKKYNMSGAFTLYYRRTDSSATEELEKMRMRIFRDGDTLELFVNDRFALTSTVYAGNDSYAGICYFAEGGSAKTIAFEKLQLWQLTDKPDDGPQ</sequence>
<proteinExistence type="predicted"/>
<dbReference type="Proteomes" id="UP001153331">
    <property type="component" value="Unassembled WGS sequence"/>
</dbReference>
<dbReference type="EMBL" id="JAPHNI010000196">
    <property type="protein sequence ID" value="KAJ8114401.1"/>
    <property type="molecule type" value="Genomic_DNA"/>
</dbReference>
<protein>
    <submittedName>
        <fullName evidence="1">Uncharacterized protein</fullName>
    </submittedName>
</protein>
<evidence type="ECO:0000313" key="2">
    <source>
        <dbReference type="Proteomes" id="UP001153331"/>
    </source>
</evidence>
<name>A0ACC2IGY2_9PLEO</name>
<gene>
    <name evidence="1" type="ORF">OPT61_g3712</name>
</gene>
<evidence type="ECO:0000313" key="1">
    <source>
        <dbReference type="EMBL" id="KAJ8114401.1"/>
    </source>
</evidence>